<dbReference type="EMBL" id="DTHJ01000052">
    <property type="protein sequence ID" value="HHS62431.1"/>
    <property type="molecule type" value="Genomic_DNA"/>
</dbReference>
<sequence length="429" mass="49920">MRRMIWIAPIIFFIIVCSSDELLVTLGNEKFTLKDFNNFYQFTSNDDSLRRAKVIDDFINQQMAIIEAKINGYADDPVVKASMELQKRDVIIRAYYQSKIVDKIKVKESEIRRLYEQLTSQYHLAEIVVDNDSLAQFIKKELKRGVVFESLLVYSLDTITPGGDIGMNSEYSIPPEVLKVLKKTKQGRVAGPVRLGDYIYFLKIKERKRLATPKYEEVRENLHNNLFREKLMKKAEEFIDKLIKDAKIEYNQAGLNLLLKPESTLTEEELNTWVVKKYDTNFVRVKTVIGAVQVHLRNAPDLDPKSLIDAEVVPDLVYDLVVKEKAIRSPKIQHELTKTLNLLIYQKYYSDNVLDKVKVDSQSVVEYFNQHKADYQGKKLNDVYTLIFAKLRDERTGQLRDSLFTSLRAKYQPLLNQRVYAKLLKGEKK</sequence>
<dbReference type="EC" id="5.2.1.8" evidence="2"/>
<evidence type="ECO:0000256" key="5">
    <source>
        <dbReference type="ARBA" id="ARBA00023235"/>
    </source>
</evidence>
<dbReference type="PANTHER" id="PTHR47245">
    <property type="entry name" value="PEPTIDYLPROLYL ISOMERASE"/>
    <property type="match status" value="1"/>
</dbReference>
<evidence type="ECO:0000256" key="1">
    <source>
        <dbReference type="ARBA" id="ARBA00000971"/>
    </source>
</evidence>
<proteinExistence type="predicted"/>
<feature type="domain" description="PpiC" evidence="6">
    <location>
        <begin position="106"/>
        <end position="220"/>
    </location>
</feature>
<evidence type="ECO:0000256" key="3">
    <source>
        <dbReference type="ARBA" id="ARBA00022729"/>
    </source>
</evidence>
<keyword evidence="3" id="KW-0732">Signal</keyword>
<dbReference type="GO" id="GO:0003755">
    <property type="term" value="F:peptidyl-prolyl cis-trans isomerase activity"/>
    <property type="evidence" value="ECO:0007669"/>
    <property type="project" value="UniProtKB-KW"/>
</dbReference>
<dbReference type="InterPro" id="IPR000297">
    <property type="entry name" value="PPIase_PpiC"/>
</dbReference>
<accession>A0A7C6AEZ8</accession>
<evidence type="ECO:0000313" key="7">
    <source>
        <dbReference type="EMBL" id="HHS62431.1"/>
    </source>
</evidence>
<evidence type="ECO:0000256" key="2">
    <source>
        <dbReference type="ARBA" id="ARBA00013194"/>
    </source>
</evidence>
<dbReference type="SUPFAM" id="SSF54534">
    <property type="entry name" value="FKBP-like"/>
    <property type="match status" value="1"/>
</dbReference>
<evidence type="ECO:0000256" key="4">
    <source>
        <dbReference type="ARBA" id="ARBA00023110"/>
    </source>
</evidence>
<dbReference type="Pfam" id="PF13145">
    <property type="entry name" value="Rotamase_2"/>
    <property type="match status" value="1"/>
</dbReference>
<dbReference type="InterPro" id="IPR046357">
    <property type="entry name" value="PPIase_dom_sf"/>
</dbReference>
<dbReference type="Gene3D" id="3.10.50.40">
    <property type="match status" value="1"/>
</dbReference>
<protein>
    <recommendedName>
        <fullName evidence="2">peptidylprolyl isomerase</fullName>
        <ecNumber evidence="2">5.2.1.8</ecNumber>
    </recommendedName>
</protein>
<dbReference type="SUPFAM" id="SSF109998">
    <property type="entry name" value="Triger factor/SurA peptide-binding domain-like"/>
    <property type="match status" value="1"/>
</dbReference>
<dbReference type="AlphaFoldDB" id="A0A7C6AEZ8"/>
<dbReference type="InterPro" id="IPR027304">
    <property type="entry name" value="Trigger_fact/SurA_dom_sf"/>
</dbReference>
<dbReference type="InterPro" id="IPR050245">
    <property type="entry name" value="PrsA_foldase"/>
</dbReference>
<keyword evidence="4" id="KW-0697">Rotamase</keyword>
<keyword evidence="5 7" id="KW-0413">Isomerase</keyword>
<comment type="caution">
    <text evidence="7">The sequence shown here is derived from an EMBL/GenBank/DDBJ whole genome shotgun (WGS) entry which is preliminary data.</text>
</comment>
<gene>
    <name evidence="7" type="ORF">ENV70_02280</name>
</gene>
<comment type="catalytic activity">
    <reaction evidence="1">
        <text>[protein]-peptidylproline (omega=180) = [protein]-peptidylproline (omega=0)</text>
        <dbReference type="Rhea" id="RHEA:16237"/>
        <dbReference type="Rhea" id="RHEA-COMP:10747"/>
        <dbReference type="Rhea" id="RHEA-COMP:10748"/>
        <dbReference type="ChEBI" id="CHEBI:83833"/>
        <dbReference type="ChEBI" id="CHEBI:83834"/>
        <dbReference type="EC" id="5.2.1.8"/>
    </reaction>
</comment>
<name>A0A7C6AEZ8_UNCW3</name>
<dbReference type="PANTHER" id="PTHR47245:SF1">
    <property type="entry name" value="FOLDASE PROTEIN PRSA"/>
    <property type="match status" value="1"/>
</dbReference>
<reference evidence="7" key="1">
    <citation type="journal article" date="2020" name="mSystems">
        <title>Genome- and Community-Level Interaction Insights into Carbon Utilization and Element Cycling Functions of Hydrothermarchaeota in Hydrothermal Sediment.</title>
        <authorList>
            <person name="Zhou Z."/>
            <person name="Liu Y."/>
            <person name="Xu W."/>
            <person name="Pan J."/>
            <person name="Luo Z.H."/>
            <person name="Li M."/>
        </authorList>
    </citation>
    <scope>NUCLEOTIDE SEQUENCE [LARGE SCALE GENOMIC DNA]</scope>
    <source>
        <strain evidence="7">SpSt-783</strain>
    </source>
</reference>
<evidence type="ECO:0000259" key="6">
    <source>
        <dbReference type="Pfam" id="PF13145"/>
    </source>
</evidence>
<organism evidence="7">
    <name type="scientific">candidate division WOR-3 bacterium</name>
    <dbReference type="NCBI Taxonomy" id="2052148"/>
    <lineage>
        <taxon>Bacteria</taxon>
        <taxon>Bacteria division WOR-3</taxon>
    </lineage>
</organism>